<comment type="similarity">
    <text evidence="1">Belongs to the CCZ1 family.</text>
</comment>
<evidence type="ECO:0000313" key="4">
    <source>
        <dbReference type="EMBL" id="KAK4463462.1"/>
    </source>
</evidence>
<gene>
    <name evidence="4" type="ORF">QBC42DRAFT_66316</name>
</gene>
<organism evidence="4 5">
    <name type="scientific">Cladorrhinum samala</name>
    <dbReference type="NCBI Taxonomy" id="585594"/>
    <lineage>
        <taxon>Eukaryota</taxon>
        <taxon>Fungi</taxon>
        <taxon>Dikarya</taxon>
        <taxon>Ascomycota</taxon>
        <taxon>Pezizomycotina</taxon>
        <taxon>Sordariomycetes</taxon>
        <taxon>Sordariomycetidae</taxon>
        <taxon>Sordariales</taxon>
        <taxon>Podosporaceae</taxon>
        <taxon>Cladorrhinum</taxon>
    </lineage>
</organism>
<feature type="region of interest" description="Disordered" evidence="2">
    <location>
        <begin position="480"/>
        <end position="530"/>
    </location>
</feature>
<reference evidence="4" key="1">
    <citation type="journal article" date="2023" name="Mol. Phylogenet. Evol.">
        <title>Genome-scale phylogeny and comparative genomics of the fungal order Sordariales.</title>
        <authorList>
            <person name="Hensen N."/>
            <person name="Bonometti L."/>
            <person name="Westerberg I."/>
            <person name="Brannstrom I.O."/>
            <person name="Guillou S."/>
            <person name="Cros-Aarteil S."/>
            <person name="Calhoun S."/>
            <person name="Haridas S."/>
            <person name="Kuo A."/>
            <person name="Mondo S."/>
            <person name="Pangilinan J."/>
            <person name="Riley R."/>
            <person name="LaButti K."/>
            <person name="Andreopoulos B."/>
            <person name="Lipzen A."/>
            <person name="Chen C."/>
            <person name="Yan M."/>
            <person name="Daum C."/>
            <person name="Ng V."/>
            <person name="Clum A."/>
            <person name="Steindorff A."/>
            <person name="Ohm R.A."/>
            <person name="Martin F."/>
            <person name="Silar P."/>
            <person name="Natvig D.O."/>
            <person name="Lalanne C."/>
            <person name="Gautier V."/>
            <person name="Ament-Velasquez S.L."/>
            <person name="Kruys A."/>
            <person name="Hutchinson M.I."/>
            <person name="Powell A.J."/>
            <person name="Barry K."/>
            <person name="Miller A.N."/>
            <person name="Grigoriev I.V."/>
            <person name="Debuchy R."/>
            <person name="Gladieux P."/>
            <person name="Hiltunen Thoren M."/>
            <person name="Johannesson H."/>
        </authorList>
    </citation>
    <scope>NUCLEOTIDE SEQUENCE</scope>
    <source>
        <strain evidence="4">PSN324</strain>
    </source>
</reference>
<dbReference type="AlphaFoldDB" id="A0AAV9HVE6"/>
<sequence length="739" mass="79012">MATTNANTSIQGGGGPGIGTGLGIGTATGTGTGIIPAQLGFMAIYNPSLGSTDETLDDQIAYYASVHAQLGGKRRRRRRQEEADADAAAGSLSAGEERNERLRQIGLAQGMVEFGKGFSNGRAVESIETEGRRIVLHELEPGWWVLASIDLTRIQQQQQQQEEGKVEFSSREVKPVALLLQDLLRAHSVFLLHHASSLSALFVRVQRAKFVALLGRYWDSFLSTWNVLLHGNPACSVFGGIKIAECGELGIGVGEEERGSGEREVLEGLVGRMDGLVDLVVGRYGSESGEGEQWLGTGSETGAEDGAVFLGVGALSRSSLRAISYWMEDMYAWGDNAYGVSDSPTATRSQLRRRRAAKRQSRSKSLDVKGASKVAAEPSEAGKGKMDNLFGYLTLGYGTSWSLSGSPTADKTHLAPGQTADSSNSPHPNPPHTANETSPGRFLIGLMGNIDDAETDDAENPDSQDAANSRTLLRTLTVELEQEGEDRPESETAKDMGSQNTELASQAGGKDAEEDGHIPDTASMTFDSQDRNKTKKVRVVVYVNRPFIYVFLFKLGTQSLALEGLYRSLHVELAPLHKPLLSSTSYRPGRPDVDGASKVSAAQIYDLVWDPAALTIHSTIPNIPGPVTLQSHQRRGGSWSRVEALNTHNQILNVFASTRDDGLAEFERTCKTSRGWWVVWTRILEGVGGGGGGGGGGPGSSAAASTGSNLPSETGDADGGGEGKEVKVVKEILLIRKVY</sequence>
<evidence type="ECO:0000259" key="3">
    <source>
        <dbReference type="Pfam" id="PF19031"/>
    </source>
</evidence>
<protein>
    <recommendedName>
        <fullName evidence="3">CCZ1/INTU/HSP4 first Longin domain-containing protein</fullName>
    </recommendedName>
</protein>
<feature type="region of interest" description="Disordered" evidence="2">
    <location>
        <begin position="689"/>
        <end position="722"/>
    </location>
</feature>
<proteinExistence type="inferred from homology"/>
<dbReference type="PANTHER" id="PTHR13056">
    <property type="entry name" value="VACUOLAR FUSION PROTEIN CCZ1 HOMOLOG-RELATED"/>
    <property type="match status" value="1"/>
</dbReference>
<evidence type="ECO:0000256" key="2">
    <source>
        <dbReference type="SAM" id="MobiDB-lite"/>
    </source>
</evidence>
<feature type="region of interest" description="Disordered" evidence="2">
    <location>
        <begin position="452"/>
        <end position="471"/>
    </location>
</feature>
<feature type="region of interest" description="Disordered" evidence="2">
    <location>
        <begin position="73"/>
        <end position="95"/>
    </location>
</feature>
<feature type="compositionally biased region" description="Basic and acidic residues" evidence="2">
    <location>
        <begin position="485"/>
        <end position="494"/>
    </location>
</feature>
<comment type="caution">
    <text evidence="4">The sequence shown here is derived from an EMBL/GenBank/DDBJ whole genome shotgun (WGS) entry which is preliminary data.</text>
</comment>
<feature type="region of interest" description="Disordered" evidence="2">
    <location>
        <begin position="355"/>
        <end position="381"/>
    </location>
</feature>
<dbReference type="EMBL" id="MU864959">
    <property type="protein sequence ID" value="KAK4463462.1"/>
    <property type="molecule type" value="Genomic_DNA"/>
</dbReference>
<dbReference type="Pfam" id="PF19031">
    <property type="entry name" value="Intu_longin_1"/>
    <property type="match status" value="1"/>
</dbReference>
<feature type="compositionally biased region" description="Acidic residues" evidence="2">
    <location>
        <begin position="452"/>
        <end position="462"/>
    </location>
</feature>
<feature type="compositionally biased region" description="Gly residues" evidence="2">
    <location>
        <begin position="689"/>
        <end position="699"/>
    </location>
</feature>
<evidence type="ECO:0000256" key="1">
    <source>
        <dbReference type="ARBA" id="ARBA00005352"/>
    </source>
</evidence>
<dbReference type="Proteomes" id="UP001321749">
    <property type="component" value="Unassembled WGS sequence"/>
</dbReference>
<name>A0AAV9HVE6_9PEZI</name>
<feature type="domain" description="CCZ1/INTU/HSP4 first Longin" evidence="3">
    <location>
        <begin position="41"/>
        <end position="158"/>
    </location>
</feature>
<dbReference type="GO" id="GO:0016192">
    <property type="term" value="P:vesicle-mediated transport"/>
    <property type="evidence" value="ECO:0007669"/>
    <property type="project" value="InterPro"/>
</dbReference>
<dbReference type="PANTHER" id="PTHR13056:SF0">
    <property type="entry name" value="VACUOLAR FUSION PROTEIN CCZ1 HOMOLOG-RELATED"/>
    <property type="match status" value="1"/>
</dbReference>
<dbReference type="InterPro" id="IPR013176">
    <property type="entry name" value="Ccz1"/>
</dbReference>
<evidence type="ECO:0000313" key="5">
    <source>
        <dbReference type="Proteomes" id="UP001321749"/>
    </source>
</evidence>
<dbReference type="InterPro" id="IPR043987">
    <property type="entry name" value="CCZ1/INTU/HSP4_longin_1"/>
</dbReference>
<keyword evidence="5" id="KW-1185">Reference proteome</keyword>
<accession>A0AAV9HVE6</accession>
<reference evidence="4" key="2">
    <citation type="submission" date="2023-06" db="EMBL/GenBank/DDBJ databases">
        <authorList>
            <consortium name="Lawrence Berkeley National Laboratory"/>
            <person name="Mondo S.J."/>
            <person name="Hensen N."/>
            <person name="Bonometti L."/>
            <person name="Westerberg I."/>
            <person name="Brannstrom I.O."/>
            <person name="Guillou S."/>
            <person name="Cros-Aarteil S."/>
            <person name="Calhoun S."/>
            <person name="Haridas S."/>
            <person name="Kuo A."/>
            <person name="Pangilinan J."/>
            <person name="Riley R."/>
            <person name="Labutti K."/>
            <person name="Andreopoulos B."/>
            <person name="Lipzen A."/>
            <person name="Chen C."/>
            <person name="Yanf M."/>
            <person name="Daum C."/>
            <person name="Ng V."/>
            <person name="Clum A."/>
            <person name="Steindorff A."/>
            <person name="Ohm R."/>
            <person name="Martin F."/>
            <person name="Silar P."/>
            <person name="Natvig D."/>
            <person name="Lalanne C."/>
            <person name="Gautier V."/>
            <person name="Ament-Velasquez S.L."/>
            <person name="Kruys A."/>
            <person name="Hutchinson M.I."/>
            <person name="Powell A.J."/>
            <person name="Barry K."/>
            <person name="Miller A.N."/>
            <person name="Grigoriev I.V."/>
            <person name="Debuchy R."/>
            <person name="Gladieux P."/>
            <person name="Thoren M.H."/>
            <person name="Johannesson H."/>
        </authorList>
    </citation>
    <scope>NUCLEOTIDE SEQUENCE</scope>
    <source>
        <strain evidence="4">PSN324</strain>
    </source>
</reference>
<dbReference type="GO" id="GO:0035658">
    <property type="term" value="C:Mon1-Ccz1 complex"/>
    <property type="evidence" value="ECO:0007669"/>
    <property type="project" value="InterPro"/>
</dbReference>
<feature type="region of interest" description="Disordered" evidence="2">
    <location>
        <begin position="404"/>
        <end position="443"/>
    </location>
</feature>